<sequence length="125" mass="14472">MNSDNKFKQECYDIVGLCMLVHSELGAGFLEGVYQEALEIELVKADIDHIRECQIEINYKGVILDKKYYSDFLCYDEIIVELKTVKSLDDNHMAQLMNYMKATNKKVGLLVNFGTKSLEYKRVVF</sequence>
<dbReference type="OrthoDB" id="9806869at2"/>
<dbReference type="NCBIfam" id="TIGR04256">
    <property type="entry name" value="GxxExxY"/>
    <property type="match status" value="1"/>
</dbReference>
<dbReference type="EMBL" id="QQWG01000017">
    <property type="protein sequence ID" value="RRG19695.1"/>
    <property type="molecule type" value="Genomic_DNA"/>
</dbReference>
<keyword evidence="2" id="KW-1185">Reference proteome</keyword>
<gene>
    <name evidence="1" type="ORF">DWB61_14175</name>
</gene>
<accession>A0A425XY32</accession>
<dbReference type="InterPro" id="IPR011604">
    <property type="entry name" value="PDDEXK-like_dom_sf"/>
</dbReference>
<name>A0A425XY32_9BACT</name>
<dbReference type="Gene3D" id="3.90.320.10">
    <property type="match status" value="1"/>
</dbReference>
<dbReference type="AlphaFoldDB" id="A0A425XY32"/>
<protein>
    <submittedName>
        <fullName evidence="1">GxxExxY protein</fullName>
    </submittedName>
</protein>
<evidence type="ECO:0000313" key="1">
    <source>
        <dbReference type="EMBL" id="RRG19695.1"/>
    </source>
</evidence>
<dbReference type="InterPro" id="IPR026350">
    <property type="entry name" value="GxxExxY"/>
</dbReference>
<dbReference type="Proteomes" id="UP000285794">
    <property type="component" value="Unassembled WGS sequence"/>
</dbReference>
<comment type="caution">
    <text evidence="1">The sequence shown here is derived from an EMBL/GenBank/DDBJ whole genome shotgun (WGS) entry which is preliminary data.</text>
</comment>
<organism evidence="1 2">
    <name type="scientific">Ancylomarina euxinus</name>
    <dbReference type="NCBI Taxonomy" id="2283627"/>
    <lineage>
        <taxon>Bacteria</taxon>
        <taxon>Pseudomonadati</taxon>
        <taxon>Bacteroidota</taxon>
        <taxon>Bacteroidia</taxon>
        <taxon>Marinilabiliales</taxon>
        <taxon>Marinifilaceae</taxon>
        <taxon>Ancylomarina</taxon>
    </lineage>
</organism>
<evidence type="ECO:0000313" key="2">
    <source>
        <dbReference type="Proteomes" id="UP000285794"/>
    </source>
</evidence>
<dbReference type="Pfam" id="PF13366">
    <property type="entry name" value="PDDEXK_3"/>
    <property type="match status" value="1"/>
</dbReference>
<reference evidence="1 2" key="1">
    <citation type="submission" date="2018-07" db="EMBL/GenBank/DDBJ databases">
        <title>Draft genome sequence of Ancylomarina sp. M1P.</title>
        <authorList>
            <person name="Yadav S."/>
            <person name="Villanueva L."/>
            <person name="Damste J.S.S."/>
        </authorList>
    </citation>
    <scope>NUCLEOTIDE SEQUENCE [LARGE SCALE GENOMIC DNA]</scope>
    <source>
        <strain evidence="1 2">M1P</strain>
    </source>
</reference>
<proteinExistence type="predicted"/>
<dbReference type="RefSeq" id="WP_125031543.1">
    <property type="nucleotide sequence ID" value="NZ_JAPXVP010000016.1"/>
</dbReference>